<protein>
    <recommendedName>
        <fullName evidence="4">SPOR domain-containing protein</fullName>
    </recommendedName>
</protein>
<sequence length="355" mass="37691">MAEAGAQTKTQSSSILVRLGDKEWELHEAGHQERQMSRVAVDFRSTGTVDKPISLESLRRSTVAPAIPPTRRGRQKGKHRTVLTGFYRLTAELATYVLRTIFPKQARGSLASLKGGLLVGMVFGCLAMFLFHQMGPVDTVAVQDATSTTTNMVSTSAVTVPRTMLSVPSFQTYAVNFGSYSSLGEAQAEVAMLKKRRIPAVIVPIQGFQVVSSVAVHQEDAAVEAKSAKGSGLNPVVKPLASHTRQIPVLGTSDKGALQETEAWLSESSSAILALTAWLSDNGRIEDAQLALSNALKDYPGDSVIAQTGISDQLAKLQASLVAANAALKAHQKEAAMQHVIASLGQLASLSGMNA</sequence>
<keyword evidence="1" id="KW-0472">Membrane</keyword>
<proteinExistence type="predicted"/>
<accession>A0ABY6Z8R6</accession>
<evidence type="ECO:0000313" key="2">
    <source>
        <dbReference type="EMBL" id="WAH38962.1"/>
    </source>
</evidence>
<organism evidence="2 3">
    <name type="scientific">Alicyclobacillus dauci</name>
    <dbReference type="NCBI Taxonomy" id="1475485"/>
    <lineage>
        <taxon>Bacteria</taxon>
        <taxon>Bacillati</taxon>
        <taxon>Bacillota</taxon>
        <taxon>Bacilli</taxon>
        <taxon>Bacillales</taxon>
        <taxon>Alicyclobacillaceae</taxon>
        <taxon>Alicyclobacillus</taxon>
    </lineage>
</organism>
<evidence type="ECO:0000313" key="3">
    <source>
        <dbReference type="Proteomes" id="UP001164803"/>
    </source>
</evidence>
<keyword evidence="3" id="KW-1185">Reference proteome</keyword>
<dbReference type="Proteomes" id="UP001164803">
    <property type="component" value="Chromosome"/>
</dbReference>
<keyword evidence="1" id="KW-0812">Transmembrane</keyword>
<gene>
    <name evidence="2" type="ORF">NZD86_11020</name>
</gene>
<feature type="transmembrane region" description="Helical" evidence="1">
    <location>
        <begin position="111"/>
        <end position="131"/>
    </location>
</feature>
<reference evidence="2" key="1">
    <citation type="submission" date="2022-08" db="EMBL/GenBank/DDBJ databases">
        <title>Alicyclobacillus dauci DSM2870, complete genome.</title>
        <authorList>
            <person name="Wang Q."/>
            <person name="Cai R."/>
            <person name="Wang Z."/>
        </authorList>
    </citation>
    <scope>NUCLEOTIDE SEQUENCE</scope>
    <source>
        <strain evidence="2">DSM 28700</strain>
    </source>
</reference>
<name>A0ABY6Z8R6_9BACL</name>
<dbReference type="EMBL" id="CP104064">
    <property type="protein sequence ID" value="WAH38962.1"/>
    <property type="molecule type" value="Genomic_DNA"/>
</dbReference>
<dbReference type="RefSeq" id="WP_268046584.1">
    <property type="nucleotide sequence ID" value="NZ_CP104064.1"/>
</dbReference>
<evidence type="ECO:0000256" key="1">
    <source>
        <dbReference type="SAM" id="Phobius"/>
    </source>
</evidence>
<keyword evidence="1" id="KW-1133">Transmembrane helix</keyword>
<evidence type="ECO:0008006" key="4">
    <source>
        <dbReference type="Google" id="ProtNLM"/>
    </source>
</evidence>